<dbReference type="PANTHER" id="PTHR14255:SF3">
    <property type="entry name" value="SULFITE EXPORTER TAUE_SAFE FAMILY PROTEIN 5-RELATED"/>
    <property type="match status" value="1"/>
</dbReference>
<evidence type="ECO:0008006" key="9">
    <source>
        <dbReference type="Google" id="ProtNLM"/>
    </source>
</evidence>
<proteinExistence type="predicted"/>
<comment type="caution">
    <text evidence="7">The sequence shown here is derived from an EMBL/GenBank/DDBJ whole genome shotgun (WGS) entry which is preliminary data.</text>
</comment>
<dbReference type="Pfam" id="PF01925">
    <property type="entry name" value="TauE"/>
    <property type="match status" value="1"/>
</dbReference>
<feature type="transmembrane region" description="Helical" evidence="5">
    <location>
        <begin position="294"/>
        <end position="313"/>
    </location>
</feature>
<keyword evidence="3 5" id="KW-1133">Transmembrane helix</keyword>
<sequence>MARIPRPAPAATLFALIFLSLSTPLLAASLSVGDGCDPLTSSACPDRTSCAADDAGEFTCTHKDLKPFDVIDGLTIFAVFFASALAAGGGIGGGGLLVPIYLLLQGFTTAQATALSLSTIAGSSIANIYQYSRMHHPDKGYVRPLIDYDAALLLTPALLAGTTIGVVVSTVAPDWLVVALLVVVLGKVTVKTLQSGEESEATVTAGGVEAGEVEMQVAGGGEQEYARVNTSRRASVKLSNVDALEHVYAKDARLLPKRKLALTFGIWVLVFVFSLLRGGKGGASAVGAECGDGLYWGLLAGNLVMLVVATGFLRSKLLKTSTLRASLGHALGKGELVWDDSTTVKYPSISIAAGIGAGLLGIGGGMIVGPLLLALGSMPQSSAATSAWVVLITASSGLAQVLIYGILPFDYALLFGGVGLCSTVVGLKVVGYLIKNAAI</sequence>
<keyword evidence="2 5" id="KW-0812">Transmembrane</keyword>
<keyword evidence="4 5" id="KW-0472">Membrane</keyword>
<reference evidence="7 8" key="1">
    <citation type="journal article" date="2023" name="Commun. Biol.">
        <title>Genome analysis of Parmales, the sister group of diatoms, reveals the evolutionary specialization of diatoms from phago-mixotrophs to photoautotrophs.</title>
        <authorList>
            <person name="Ban H."/>
            <person name="Sato S."/>
            <person name="Yoshikawa S."/>
            <person name="Yamada K."/>
            <person name="Nakamura Y."/>
            <person name="Ichinomiya M."/>
            <person name="Sato N."/>
            <person name="Blanc-Mathieu R."/>
            <person name="Endo H."/>
            <person name="Kuwata A."/>
            <person name="Ogata H."/>
        </authorList>
    </citation>
    <scope>NUCLEOTIDE SEQUENCE [LARGE SCALE GENOMIC DNA]</scope>
</reference>
<evidence type="ECO:0000256" key="5">
    <source>
        <dbReference type="SAM" id="Phobius"/>
    </source>
</evidence>
<evidence type="ECO:0000313" key="8">
    <source>
        <dbReference type="Proteomes" id="UP001165060"/>
    </source>
</evidence>
<keyword evidence="6" id="KW-0732">Signal</keyword>
<evidence type="ECO:0000256" key="6">
    <source>
        <dbReference type="SAM" id="SignalP"/>
    </source>
</evidence>
<evidence type="ECO:0000256" key="1">
    <source>
        <dbReference type="ARBA" id="ARBA00004141"/>
    </source>
</evidence>
<feature type="signal peptide" evidence="6">
    <location>
        <begin position="1"/>
        <end position="27"/>
    </location>
</feature>
<feature type="transmembrane region" description="Helical" evidence="5">
    <location>
        <begin position="351"/>
        <end position="375"/>
    </location>
</feature>
<evidence type="ECO:0000256" key="3">
    <source>
        <dbReference type="ARBA" id="ARBA00022989"/>
    </source>
</evidence>
<dbReference type="EMBL" id="BRYB01001541">
    <property type="protein sequence ID" value="GMI28194.1"/>
    <property type="molecule type" value="Genomic_DNA"/>
</dbReference>
<evidence type="ECO:0000313" key="7">
    <source>
        <dbReference type="EMBL" id="GMI28194.1"/>
    </source>
</evidence>
<comment type="subcellular location">
    <subcellularLocation>
        <location evidence="1">Membrane</location>
        <topology evidence="1">Multi-pass membrane protein</topology>
    </subcellularLocation>
</comment>
<protein>
    <recommendedName>
        <fullName evidence="9">Sulfite exporter TauE/SafE family protein</fullName>
    </recommendedName>
</protein>
<feature type="transmembrane region" description="Helical" evidence="5">
    <location>
        <begin position="387"/>
        <end position="407"/>
    </location>
</feature>
<dbReference type="InterPro" id="IPR002781">
    <property type="entry name" value="TM_pro_TauE-like"/>
</dbReference>
<accession>A0ABQ6MLV2</accession>
<dbReference type="PANTHER" id="PTHR14255">
    <property type="entry name" value="CEREBLON"/>
    <property type="match status" value="1"/>
</dbReference>
<keyword evidence="8" id="KW-1185">Reference proteome</keyword>
<feature type="transmembrane region" description="Helical" evidence="5">
    <location>
        <begin position="414"/>
        <end position="434"/>
    </location>
</feature>
<name>A0ABQ6MLV2_9STRA</name>
<feature type="chain" id="PRO_5046222361" description="Sulfite exporter TauE/SafE family protein" evidence="6">
    <location>
        <begin position="28"/>
        <end position="439"/>
    </location>
</feature>
<feature type="transmembrane region" description="Helical" evidence="5">
    <location>
        <begin position="260"/>
        <end position="279"/>
    </location>
</feature>
<organism evidence="7 8">
    <name type="scientific">Tetraparma gracilis</name>
    <dbReference type="NCBI Taxonomy" id="2962635"/>
    <lineage>
        <taxon>Eukaryota</taxon>
        <taxon>Sar</taxon>
        <taxon>Stramenopiles</taxon>
        <taxon>Ochrophyta</taxon>
        <taxon>Bolidophyceae</taxon>
        <taxon>Parmales</taxon>
        <taxon>Triparmaceae</taxon>
        <taxon>Tetraparma</taxon>
    </lineage>
</organism>
<feature type="transmembrane region" description="Helical" evidence="5">
    <location>
        <begin position="152"/>
        <end position="185"/>
    </location>
</feature>
<evidence type="ECO:0000256" key="4">
    <source>
        <dbReference type="ARBA" id="ARBA00023136"/>
    </source>
</evidence>
<feature type="transmembrane region" description="Helical" evidence="5">
    <location>
        <begin position="74"/>
        <end position="102"/>
    </location>
</feature>
<gene>
    <name evidence="7" type="ORF">TeGR_g1418</name>
</gene>
<evidence type="ECO:0000256" key="2">
    <source>
        <dbReference type="ARBA" id="ARBA00022692"/>
    </source>
</evidence>
<dbReference type="Proteomes" id="UP001165060">
    <property type="component" value="Unassembled WGS sequence"/>
</dbReference>